<gene>
    <name evidence="1" type="ORF">LCGC14_1908530</name>
</gene>
<dbReference type="EMBL" id="LAZR01020118">
    <property type="protein sequence ID" value="KKL90052.1"/>
    <property type="molecule type" value="Genomic_DNA"/>
</dbReference>
<dbReference type="AlphaFoldDB" id="A0A0F9ISC2"/>
<accession>A0A0F9ISC2</accession>
<proteinExistence type="predicted"/>
<name>A0A0F9ISC2_9ZZZZ</name>
<organism evidence="1">
    <name type="scientific">marine sediment metagenome</name>
    <dbReference type="NCBI Taxonomy" id="412755"/>
    <lineage>
        <taxon>unclassified sequences</taxon>
        <taxon>metagenomes</taxon>
        <taxon>ecological metagenomes</taxon>
    </lineage>
</organism>
<comment type="caution">
    <text evidence="1">The sequence shown here is derived from an EMBL/GenBank/DDBJ whole genome shotgun (WGS) entry which is preliminary data.</text>
</comment>
<evidence type="ECO:0000313" key="1">
    <source>
        <dbReference type="EMBL" id="KKL90052.1"/>
    </source>
</evidence>
<sequence>EREVERLEDRLDLMHLLATAAIRVEAQRGIAT</sequence>
<feature type="non-terminal residue" evidence="1">
    <location>
        <position position="1"/>
    </location>
</feature>
<reference evidence="1" key="1">
    <citation type="journal article" date="2015" name="Nature">
        <title>Complex archaea that bridge the gap between prokaryotes and eukaryotes.</title>
        <authorList>
            <person name="Spang A."/>
            <person name="Saw J.H."/>
            <person name="Jorgensen S.L."/>
            <person name="Zaremba-Niedzwiedzka K."/>
            <person name="Martijn J."/>
            <person name="Lind A.E."/>
            <person name="van Eijk R."/>
            <person name="Schleper C."/>
            <person name="Guy L."/>
            <person name="Ettema T.J."/>
        </authorList>
    </citation>
    <scope>NUCLEOTIDE SEQUENCE</scope>
</reference>
<protein>
    <submittedName>
        <fullName evidence="1">Uncharacterized protein</fullName>
    </submittedName>
</protein>